<dbReference type="SMART" id="SM00421">
    <property type="entry name" value="HTH_LUXR"/>
    <property type="match status" value="1"/>
</dbReference>
<dbReference type="PRINTS" id="PR00038">
    <property type="entry name" value="HTHLUXR"/>
</dbReference>
<dbReference type="InterPro" id="IPR000792">
    <property type="entry name" value="Tscrpt_reg_LuxR_C"/>
</dbReference>
<evidence type="ECO:0000313" key="9">
    <source>
        <dbReference type="Proteomes" id="UP000193409"/>
    </source>
</evidence>
<dbReference type="PROSITE" id="PS50110">
    <property type="entry name" value="RESPONSE_REGULATORY"/>
    <property type="match status" value="1"/>
</dbReference>
<dbReference type="GO" id="GO:0000160">
    <property type="term" value="P:phosphorelay signal transduction system"/>
    <property type="evidence" value="ECO:0007669"/>
    <property type="project" value="InterPro"/>
</dbReference>
<organism evidence="8 9">
    <name type="scientific">Pseudoruegeria aquimaris</name>
    <dbReference type="NCBI Taxonomy" id="393663"/>
    <lineage>
        <taxon>Bacteria</taxon>
        <taxon>Pseudomonadati</taxon>
        <taxon>Pseudomonadota</taxon>
        <taxon>Alphaproteobacteria</taxon>
        <taxon>Rhodobacterales</taxon>
        <taxon>Roseobacteraceae</taxon>
        <taxon>Pseudoruegeria</taxon>
    </lineage>
</organism>
<keyword evidence="4" id="KW-0804">Transcription</keyword>
<dbReference type="Pfam" id="PF00072">
    <property type="entry name" value="Response_reg"/>
    <property type="match status" value="1"/>
</dbReference>
<proteinExistence type="predicted"/>
<feature type="domain" description="HTH luxR-type" evidence="6">
    <location>
        <begin position="141"/>
        <end position="206"/>
    </location>
</feature>
<dbReference type="SMART" id="SM00448">
    <property type="entry name" value="REC"/>
    <property type="match status" value="1"/>
</dbReference>
<dbReference type="InterPro" id="IPR011006">
    <property type="entry name" value="CheY-like_superfamily"/>
</dbReference>
<feature type="domain" description="Response regulatory" evidence="7">
    <location>
        <begin position="6"/>
        <end position="122"/>
    </location>
</feature>
<evidence type="ECO:0000256" key="2">
    <source>
        <dbReference type="ARBA" id="ARBA00023015"/>
    </source>
</evidence>
<dbReference type="EMBL" id="FWFQ01000004">
    <property type="protein sequence ID" value="SLN21506.1"/>
    <property type="molecule type" value="Genomic_DNA"/>
</dbReference>
<dbReference type="InterPro" id="IPR036388">
    <property type="entry name" value="WH-like_DNA-bd_sf"/>
</dbReference>
<keyword evidence="2" id="KW-0805">Transcription regulation</keyword>
<dbReference type="GO" id="GO:0003677">
    <property type="term" value="F:DNA binding"/>
    <property type="evidence" value="ECO:0007669"/>
    <property type="project" value="UniProtKB-KW"/>
</dbReference>
<dbReference type="GO" id="GO:0006355">
    <property type="term" value="P:regulation of DNA-templated transcription"/>
    <property type="evidence" value="ECO:0007669"/>
    <property type="project" value="InterPro"/>
</dbReference>
<evidence type="ECO:0000259" key="7">
    <source>
        <dbReference type="PROSITE" id="PS50110"/>
    </source>
</evidence>
<dbReference type="AlphaFoldDB" id="A0A1Y5RNG3"/>
<dbReference type="PANTHER" id="PTHR45566:SF1">
    <property type="entry name" value="HTH-TYPE TRANSCRIPTIONAL REGULATOR YHJB-RELATED"/>
    <property type="match status" value="1"/>
</dbReference>
<dbReference type="CDD" id="cd06170">
    <property type="entry name" value="LuxR_C_like"/>
    <property type="match status" value="1"/>
</dbReference>
<dbReference type="CDD" id="cd17535">
    <property type="entry name" value="REC_NarL-like"/>
    <property type="match status" value="1"/>
</dbReference>
<dbReference type="Proteomes" id="UP000193409">
    <property type="component" value="Unassembled WGS sequence"/>
</dbReference>
<dbReference type="InterPro" id="IPR051015">
    <property type="entry name" value="EvgA-like"/>
</dbReference>
<dbReference type="Gene3D" id="3.40.50.2300">
    <property type="match status" value="1"/>
</dbReference>
<evidence type="ECO:0000256" key="3">
    <source>
        <dbReference type="ARBA" id="ARBA00023125"/>
    </source>
</evidence>
<dbReference type="InterPro" id="IPR001789">
    <property type="entry name" value="Sig_transdc_resp-reg_receiver"/>
</dbReference>
<dbReference type="PROSITE" id="PS50043">
    <property type="entry name" value="HTH_LUXR_2"/>
    <property type="match status" value="1"/>
</dbReference>
<sequence>MGRALRILIADDHDLLRDALVAFMQNEDGLETHTAADLEGACKLIDGDYTYDLVLLDYNMPGMNGLEGLKKVLAMNGVHRVALISGEADRSVAEAAMEQGAMGFIPKTLPAKSLVNAIKFMAMGEKYAPLDFMTAAPEENDNALLKKLTERETQVLRGLTEGKSNKEIARDLDLSEPTVKLHVKTLYKKLNVANRTQAALVARDAGAF</sequence>
<keyword evidence="3" id="KW-0238">DNA-binding</keyword>
<evidence type="ECO:0000313" key="8">
    <source>
        <dbReference type="EMBL" id="SLN21506.1"/>
    </source>
</evidence>
<dbReference type="Gene3D" id="1.10.10.10">
    <property type="entry name" value="Winged helix-like DNA-binding domain superfamily/Winged helix DNA-binding domain"/>
    <property type="match status" value="1"/>
</dbReference>
<name>A0A1Y5RNG3_9RHOB</name>
<dbReference type="SUPFAM" id="SSF46894">
    <property type="entry name" value="C-terminal effector domain of the bipartite response regulators"/>
    <property type="match status" value="1"/>
</dbReference>
<dbReference type="Pfam" id="PF00196">
    <property type="entry name" value="GerE"/>
    <property type="match status" value="1"/>
</dbReference>
<dbReference type="PANTHER" id="PTHR45566">
    <property type="entry name" value="HTH-TYPE TRANSCRIPTIONAL REGULATOR YHJB-RELATED"/>
    <property type="match status" value="1"/>
</dbReference>
<gene>
    <name evidence="8" type="primary">degU_2</name>
    <name evidence="8" type="ORF">PSA7680_00793</name>
</gene>
<protein>
    <submittedName>
        <fullName evidence="8">Transcriptional regulatory protein DegU</fullName>
    </submittedName>
</protein>
<dbReference type="InterPro" id="IPR058245">
    <property type="entry name" value="NreC/VraR/RcsB-like_REC"/>
</dbReference>
<keyword evidence="9" id="KW-1185">Reference proteome</keyword>
<evidence type="ECO:0000256" key="4">
    <source>
        <dbReference type="ARBA" id="ARBA00023163"/>
    </source>
</evidence>
<feature type="modified residue" description="4-aspartylphosphate" evidence="5">
    <location>
        <position position="57"/>
    </location>
</feature>
<dbReference type="FunFam" id="1.10.10.10:FF:000153">
    <property type="entry name" value="LuxR family transcriptional regulator"/>
    <property type="match status" value="1"/>
</dbReference>
<reference evidence="8 9" key="1">
    <citation type="submission" date="2017-03" db="EMBL/GenBank/DDBJ databases">
        <authorList>
            <person name="Afonso C.L."/>
            <person name="Miller P.J."/>
            <person name="Scott M.A."/>
            <person name="Spackman E."/>
            <person name="Goraichik I."/>
            <person name="Dimitrov K.M."/>
            <person name="Suarez D.L."/>
            <person name="Swayne D.E."/>
        </authorList>
    </citation>
    <scope>NUCLEOTIDE SEQUENCE [LARGE SCALE GENOMIC DNA]</scope>
    <source>
        <strain evidence="8 9">CECT 7680</strain>
    </source>
</reference>
<evidence type="ECO:0000256" key="5">
    <source>
        <dbReference type="PROSITE-ProRule" id="PRU00169"/>
    </source>
</evidence>
<dbReference type="InterPro" id="IPR016032">
    <property type="entry name" value="Sig_transdc_resp-reg_C-effctor"/>
</dbReference>
<keyword evidence="1 5" id="KW-0597">Phosphoprotein</keyword>
<dbReference type="SUPFAM" id="SSF52172">
    <property type="entry name" value="CheY-like"/>
    <property type="match status" value="1"/>
</dbReference>
<evidence type="ECO:0000256" key="1">
    <source>
        <dbReference type="ARBA" id="ARBA00022553"/>
    </source>
</evidence>
<accession>A0A1Y5RNG3</accession>
<evidence type="ECO:0000259" key="6">
    <source>
        <dbReference type="PROSITE" id="PS50043"/>
    </source>
</evidence>